<evidence type="ECO:0000259" key="5">
    <source>
        <dbReference type="Pfam" id="PF10447"/>
    </source>
</evidence>
<keyword evidence="7" id="KW-1185">Reference proteome</keyword>
<dbReference type="PANTHER" id="PTHR12686">
    <property type="entry name" value="3'-5' EXORIBONUCLEASE CSL4-RELATED"/>
    <property type="match status" value="1"/>
</dbReference>
<keyword evidence="2" id="KW-0963">Cytoplasm</keyword>
<evidence type="ECO:0000313" key="7">
    <source>
        <dbReference type="Proteomes" id="UP001590950"/>
    </source>
</evidence>
<protein>
    <recommendedName>
        <fullName evidence="5">Exosome complex component CSL4 C-terminal domain-containing protein</fullName>
    </recommendedName>
</protein>
<comment type="subcellular location">
    <subcellularLocation>
        <location evidence="1">Nucleus</location>
        <location evidence="1">Nucleolus</location>
    </subcellularLocation>
</comment>
<evidence type="ECO:0000256" key="4">
    <source>
        <dbReference type="SAM" id="MobiDB-lite"/>
    </source>
</evidence>
<feature type="region of interest" description="Disordered" evidence="4">
    <location>
        <begin position="41"/>
        <end position="62"/>
    </location>
</feature>
<dbReference type="Gene3D" id="2.40.50.140">
    <property type="entry name" value="Nucleic acid-binding proteins"/>
    <property type="match status" value="1"/>
</dbReference>
<reference evidence="6 7" key="1">
    <citation type="submission" date="2024-09" db="EMBL/GenBank/DDBJ databases">
        <title>Rethinking Asexuality: The Enigmatic Case of Functional Sexual Genes in Lepraria (Stereocaulaceae).</title>
        <authorList>
            <person name="Doellman M."/>
            <person name="Sun Y."/>
            <person name="Barcenas-Pena A."/>
            <person name="Lumbsch H.T."/>
            <person name="Grewe F."/>
        </authorList>
    </citation>
    <scope>NUCLEOTIDE SEQUENCE [LARGE SCALE GENOMIC DNA]</scope>
    <source>
        <strain evidence="6 7">Mercado 3170</strain>
    </source>
</reference>
<dbReference type="InterPro" id="IPR012340">
    <property type="entry name" value="NA-bd_OB-fold"/>
</dbReference>
<name>A0ABR4AXM5_9LECA</name>
<dbReference type="SUPFAM" id="SSF50249">
    <property type="entry name" value="Nucleic acid-binding proteins"/>
    <property type="match status" value="1"/>
</dbReference>
<dbReference type="Proteomes" id="UP001590950">
    <property type="component" value="Unassembled WGS sequence"/>
</dbReference>
<comment type="caution">
    <text evidence="6">The sequence shown here is derived from an EMBL/GenBank/DDBJ whole genome shotgun (WGS) entry which is preliminary data.</text>
</comment>
<evidence type="ECO:0000256" key="1">
    <source>
        <dbReference type="ARBA" id="ARBA00004604"/>
    </source>
</evidence>
<gene>
    <name evidence="6" type="ORF">N7G274_000129</name>
</gene>
<proteinExistence type="predicted"/>
<sequence>MSLPHLAYPGLPLGPSSLYIPGPGTHLHTASSTIHASLAGQPILTTPPSKDSKPTISIPRLLPSPTHTPVLSEKVSNVNTLPSVGSVVLGRVTRVRGRGVEVGIAVVYPVGVDWGALAGEGGTVGGGQEGGCVCADEWAAVIRKEDVRATEKEKVVTAEGFRVGDVVRGVVISLGDQSNYYLSTARNELGVIMAKSEAGHTMHPISWNEFRDPVTGLTEGRKVAKPF</sequence>
<dbReference type="PANTHER" id="PTHR12686:SF8">
    <property type="entry name" value="EXOSOME COMPLEX COMPONENT CSL4"/>
    <property type="match status" value="1"/>
</dbReference>
<dbReference type="InterPro" id="IPR039771">
    <property type="entry name" value="Csl4"/>
</dbReference>
<dbReference type="Pfam" id="PF10447">
    <property type="entry name" value="EXOSC1"/>
    <property type="match status" value="1"/>
</dbReference>
<feature type="domain" description="Exosome complex component CSL4 C-terminal" evidence="5">
    <location>
        <begin position="138"/>
        <end position="174"/>
    </location>
</feature>
<evidence type="ECO:0000256" key="3">
    <source>
        <dbReference type="ARBA" id="ARBA00022835"/>
    </source>
</evidence>
<evidence type="ECO:0000313" key="6">
    <source>
        <dbReference type="EMBL" id="KAL2048218.1"/>
    </source>
</evidence>
<accession>A0ABR4AXM5</accession>
<keyword evidence="3" id="KW-0271">Exosome</keyword>
<evidence type="ECO:0000256" key="2">
    <source>
        <dbReference type="ARBA" id="ARBA00022490"/>
    </source>
</evidence>
<dbReference type="InterPro" id="IPR019495">
    <property type="entry name" value="EXOSC1_C"/>
</dbReference>
<dbReference type="EMBL" id="JBEFKJ010000001">
    <property type="protein sequence ID" value="KAL2048218.1"/>
    <property type="molecule type" value="Genomic_DNA"/>
</dbReference>
<organism evidence="6 7">
    <name type="scientific">Stereocaulon virgatum</name>
    <dbReference type="NCBI Taxonomy" id="373712"/>
    <lineage>
        <taxon>Eukaryota</taxon>
        <taxon>Fungi</taxon>
        <taxon>Dikarya</taxon>
        <taxon>Ascomycota</taxon>
        <taxon>Pezizomycotina</taxon>
        <taxon>Lecanoromycetes</taxon>
        <taxon>OSLEUM clade</taxon>
        <taxon>Lecanoromycetidae</taxon>
        <taxon>Lecanorales</taxon>
        <taxon>Lecanorineae</taxon>
        <taxon>Stereocaulaceae</taxon>
        <taxon>Stereocaulon</taxon>
    </lineage>
</organism>